<dbReference type="GO" id="GO:0140359">
    <property type="term" value="F:ABC-type transporter activity"/>
    <property type="evidence" value="ECO:0007669"/>
    <property type="project" value="InterPro"/>
</dbReference>
<evidence type="ECO:0000256" key="10">
    <source>
        <dbReference type="ARBA" id="ARBA00048046"/>
    </source>
</evidence>
<evidence type="ECO:0000256" key="2">
    <source>
        <dbReference type="ARBA" id="ARBA00022448"/>
    </source>
</evidence>
<evidence type="ECO:0000256" key="6">
    <source>
        <dbReference type="ARBA" id="ARBA00022989"/>
    </source>
</evidence>
<dbReference type="GO" id="GO:0006879">
    <property type="term" value="P:intracellular iron ion homeostasis"/>
    <property type="evidence" value="ECO:0007669"/>
    <property type="project" value="TreeGrafter"/>
</dbReference>
<dbReference type="PANTHER" id="PTHR24221">
    <property type="entry name" value="ATP-BINDING CASSETTE SUB-FAMILY B"/>
    <property type="match status" value="1"/>
</dbReference>
<dbReference type="Pfam" id="PF00005">
    <property type="entry name" value="ABC_tran"/>
    <property type="match status" value="1"/>
</dbReference>
<reference evidence="13" key="1">
    <citation type="submission" date="2019-08" db="EMBL/GenBank/DDBJ databases">
        <title>The improved chromosome-level genome for the pearl oyster Pinctada fucata martensii using PacBio sequencing and Hi-C.</title>
        <authorList>
            <person name="Zheng Z."/>
        </authorList>
    </citation>
    <scope>NUCLEOTIDE SEQUENCE</scope>
    <source>
        <strain evidence="13">ZZ-2019</strain>
        <tissue evidence="13">Adductor muscle</tissue>
    </source>
</reference>
<evidence type="ECO:0000259" key="12">
    <source>
        <dbReference type="PROSITE" id="PS50929"/>
    </source>
</evidence>
<comment type="subcellular location">
    <subcellularLocation>
        <location evidence="1">Mitochondrion membrane</location>
        <topology evidence="1">Multi-pass membrane protein</topology>
    </subcellularLocation>
</comment>
<dbReference type="PROSITE" id="PS00211">
    <property type="entry name" value="ABC_TRANSPORTER_1"/>
    <property type="match status" value="1"/>
</dbReference>
<feature type="domain" description="ABC transmembrane type-1" evidence="12">
    <location>
        <begin position="7"/>
        <end position="161"/>
    </location>
</feature>
<dbReference type="EMBL" id="VSWD01000007">
    <property type="protein sequence ID" value="KAK3098817.1"/>
    <property type="molecule type" value="Genomic_DNA"/>
</dbReference>
<dbReference type="Proteomes" id="UP001186944">
    <property type="component" value="Unassembled WGS sequence"/>
</dbReference>
<evidence type="ECO:0000256" key="7">
    <source>
        <dbReference type="ARBA" id="ARBA00023136"/>
    </source>
</evidence>
<keyword evidence="14" id="KW-1185">Reference proteome</keyword>
<dbReference type="InterPro" id="IPR003593">
    <property type="entry name" value="AAA+_ATPase"/>
</dbReference>
<dbReference type="InterPro" id="IPR036640">
    <property type="entry name" value="ABC1_TM_sf"/>
</dbReference>
<evidence type="ECO:0000259" key="11">
    <source>
        <dbReference type="PROSITE" id="PS50893"/>
    </source>
</evidence>
<name>A0AA89C2P1_PINIB</name>
<evidence type="ECO:0000256" key="8">
    <source>
        <dbReference type="ARBA" id="ARBA00041016"/>
    </source>
</evidence>
<dbReference type="SMART" id="SM00382">
    <property type="entry name" value="AAA"/>
    <property type="match status" value="1"/>
</dbReference>
<dbReference type="FunFam" id="3.40.50.300:FF:000218">
    <property type="entry name" value="Multidrug ABC transporter ATP-binding protein"/>
    <property type="match status" value="1"/>
</dbReference>
<keyword evidence="2" id="KW-0813">Transport</keyword>
<dbReference type="GO" id="GO:0005743">
    <property type="term" value="C:mitochondrial inner membrane"/>
    <property type="evidence" value="ECO:0007669"/>
    <property type="project" value="TreeGrafter"/>
</dbReference>
<dbReference type="InterPro" id="IPR039421">
    <property type="entry name" value="Type_1_exporter"/>
</dbReference>
<sequence length="447" mass="49866">MSNVSPLVIMSYKCGPTFAAVTVGTIYIYVHVTSSLTKWRSEFSKERNRRDKQTVVQAAESLDNYDTVKYFNNEEHEIQEYKKIWRKYMQAQLKTMRSLALLNTSQNLIYNVGVGILMGLAVNQIKSGGMTVGDLVMVNGLLFQLNAQLNFVGSTYRDIKQSDIDIANMFNLKKLHSTIQSAPGALPLSISGETSSIKFDNVYFGYDTQPNVLNGLTFTVPSGKKAAVVGSSGSGKSTIINLLYRFYDPLQGGVYINGQSIKEVEINSLRRAIGIVPQKPKFFNKSIFYNLSYGDLTKSREEVLEAARKARVPDILMRDLDRDMGEKGEKVSLGQAQRIAIARVMLKDPHIILYDEATSSLDTVTEREIMSNLKEATVGKTTLVIAHRLSTVVDCDLILVLDKGRIVEQGTHYELLSNPHSIYTSMWNVQSQLPTNLDSLKKDTEGA</sequence>
<dbReference type="PANTHER" id="PTHR24221:SF402">
    <property type="entry name" value="IRON-SULFUR CLUSTERS TRANSPORTER ABCB7, MITOCHONDRIAL"/>
    <property type="match status" value="1"/>
</dbReference>
<evidence type="ECO:0000256" key="3">
    <source>
        <dbReference type="ARBA" id="ARBA00022692"/>
    </source>
</evidence>
<keyword evidence="4" id="KW-0547">Nucleotide-binding</keyword>
<evidence type="ECO:0000313" key="13">
    <source>
        <dbReference type="EMBL" id="KAK3098817.1"/>
    </source>
</evidence>
<dbReference type="SUPFAM" id="SSF90123">
    <property type="entry name" value="ABC transporter transmembrane region"/>
    <property type="match status" value="1"/>
</dbReference>
<organism evidence="13 14">
    <name type="scientific">Pinctada imbricata</name>
    <name type="common">Atlantic pearl-oyster</name>
    <name type="synonym">Pinctada martensii</name>
    <dbReference type="NCBI Taxonomy" id="66713"/>
    <lineage>
        <taxon>Eukaryota</taxon>
        <taxon>Metazoa</taxon>
        <taxon>Spiralia</taxon>
        <taxon>Lophotrochozoa</taxon>
        <taxon>Mollusca</taxon>
        <taxon>Bivalvia</taxon>
        <taxon>Autobranchia</taxon>
        <taxon>Pteriomorphia</taxon>
        <taxon>Pterioida</taxon>
        <taxon>Pterioidea</taxon>
        <taxon>Pteriidae</taxon>
        <taxon>Pinctada</taxon>
    </lineage>
</organism>
<comment type="caution">
    <text evidence="13">The sequence shown here is derived from an EMBL/GenBank/DDBJ whole genome shotgun (WGS) entry which is preliminary data.</text>
</comment>
<dbReference type="InterPro" id="IPR011527">
    <property type="entry name" value="ABC1_TM_dom"/>
</dbReference>
<evidence type="ECO:0000313" key="14">
    <source>
        <dbReference type="Proteomes" id="UP001186944"/>
    </source>
</evidence>
<dbReference type="Pfam" id="PF00664">
    <property type="entry name" value="ABC_membrane"/>
    <property type="match status" value="1"/>
</dbReference>
<evidence type="ECO:0000256" key="9">
    <source>
        <dbReference type="ARBA" id="ARBA00042945"/>
    </source>
</evidence>
<evidence type="ECO:0000256" key="5">
    <source>
        <dbReference type="ARBA" id="ARBA00022840"/>
    </source>
</evidence>
<dbReference type="AlphaFoldDB" id="A0AA89C2P1"/>
<protein>
    <recommendedName>
        <fullName evidence="8">Iron-sulfur clusters transporter ABCB7, mitochondrial</fullName>
    </recommendedName>
    <alternativeName>
        <fullName evidence="9">ATP-binding cassette sub-family B member 7, mitochondrial</fullName>
    </alternativeName>
</protein>
<dbReference type="PROSITE" id="PS50893">
    <property type="entry name" value="ABC_TRANSPORTER_2"/>
    <property type="match status" value="1"/>
</dbReference>
<evidence type="ECO:0000256" key="1">
    <source>
        <dbReference type="ARBA" id="ARBA00004225"/>
    </source>
</evidence>
<feature type="domain" description="ABC transporter" evidence="11">
    <location>
        <begin position="197"/>
        <end position="428"/>
    </location>
</feature>
<proteinExistence type="predicted"/>
<dbReference type="Gene3D" id="1.20.1560.10">
    <property type="entry name" value="ABC transporter type 1, transmembrane domain"/>
    <property type="match status" value="1"/>
</dbReference>
<gene>
    <name evidence="13" type="ORF">FSP39_023351</name>
</gene>
<keyword evidence="6" id="KW-1133">Transmembrane helix</keyword>
<dbReference type="InterPro" id="IPR027417">
    <property type="entry name" value="P-loop_NTPase"/>
</dbReference>
<keyword evidence="3" id="KW-0812">Transmembrane</keyword>
<keyword evidence="7" id="KW-0472">Membrane</keyword>
<dbReference type="GO" id="GO:0005524">
    <property type="term" value="F:ATP binding"/>
    <property type="evidence" value="ECO:0007669"/>
    <property type="project" value="UniProtKB-KW"/>
</dbReference>
<dbReference type="PROSITE" id="PS50929">
    <property type="entry name" value="ABC_TM1F"/>
    <property type="match status" value="1"/>
</dbReference>
<evidence type="ECO:0000256" key="4">
    <source>
        <dbReference type="ARBA" id="ARBA00022741"/>
    </source>
</evidence>
<keyword evidence="5" id="KW-0067">ATP-binding</keyword>
<dbReference type="Gene3D" id="3.40.50.300">
    <property type="entry name" value="P-loop containing nucleotide triphosphate hydrolases"/>
    <property type="match status" value="1"/>
</dbReference>
<dbReference type="InterPro" id="IPR017871">
    <property type="entry name" value="ABC_transporter-like_CS"/>
</dbReference>
<dbReference type="InterPro" id="IPR003439">
    <property type="entry name" value="ABC_transporter-like_ATP-bd"/>
</dbReference>
<comment type="catalytic activity">
    <reaction evidence="10">
        <text>(glutathione)4[2Fe(III)-2S] cluster(in) + ATP + H2O = (glutathione)4[2Fe(III)-2S] cluster(out) + ADP + phosphate + H(+)</text>
        <dbReference type="Rhea" id="RHEA:67028"/>
        <dbReference type="ChEBI" id="CHEBI:15377"/>
        <dbReference type="ChEBI" id="CHEBI:15378"/>
        <dbReference type="ChEBI" id="CHEBI:30616"/>
        <dbReference type="ChEBI" id="CHEBI:43474"/>
        <dbReference type="ChEBI" id="CHEBI:167627"/>
        <dbReference type="ChEBI" id="CHEBI:456216"/>
    </reaction>
    <physiologicalReaction direction="left-to-right" evidence="10">
        <dbReference type="Rhea" id="RHEA:67029"/>
    </physiologicalReaction>
</comment>
<dbReference type="SUPFAM" id="SSF52540">
    <property type="entry name" value="P-loop containing nucleoside triphosphate hydrolases"/>
    <property type="match status" value="1"/>
</dbReference>
<accession>A0AA89C2P1</accession>
<dbReference type="GO" id="GO:0016887">
    <property type="term" value="F:ATP hydrolysis activity"/>
    <property type="evidence" value="ECO:0007669"/>
    <property type="project" value="InterPro"/>
</dbReference>